<evidence type="ECO:0000259" key="22">
    <source>
        <dbReference type="PROSITE" id="PS50110"/>
    </source>
</evidence>
<comment type="catalytic activity">
    <reaction evidence="1">
        <text>ATP + protein L-histidine = ADP + protein N-phospho-L-histidine.</text>
        <dbReference type="EC" id="2.7.13.3"/>
    </reaction>
</comment>
<evidence type="ECO:0000259" key="23">
    <source>
        <dbReference type="PROSITE" id="PS50894"/>
    </source>
</evidence>
<dbReference type="Gene3D" id="3.30.565.10">
    <property type="entry name" value="Histidine kinase-like ATPase, C-terminal domain"/>
    <property type="match status" value="1"/>
</dbReference>
<evidence type="ECO:0000256" key="16">
    <source>
        <dbReference type="ARBA" id="ARBA00068150"/>
    </source>
</evidence>
<evidence type="ECO:0000256" key="4">
    <source>
        <dbReference type="ARBA" id="ARBA00022475"/>
    </source>
</evidence>
<feature type="modified residue" description="4-aspartylphosphate" evidence="19">
    <location>
        <position position="612"/>
    </location>
</feature>
<dbReference type="Pfam" id="PF17158">
    <property type="entry name" value="MASE4"/>
    <property type="match status" value="1"/>
</dbReference>
<dbReference type="Proteomes" id="UP000295611">
    <property type="component" value="Unassembled WGS sequence"/>
</dbReference>
<dbReference type="RefSeq" id="WP_133683671.1">
    <property type="nucleotide sequence ID" value="NZ_SNZP01000017.1"/>
</dbReference>
<feature type="transmembrane region" description="Helical" evidence="20">
    <location>
        <begin position="126"/>
        <end position="148"/>
    </location>
</feature>
<dbReference type="SMART" id="SM00388">
    <property type="entry name" value="HisKA"/>
    <property type="match status" value="1"/>
</dbReference>
<dbReference type="SUPFAM" id="SSF47384">
    <property type="entry name" value="Homodimeric domain of signal transducing histidine kinase"/>
    <property type="match status" value="1"/>
</dbReference>
<keyword evidence="6" id="KW-0808">Transferase</keyword>
<feature type="domain" description="Response regulatory" evidence="22">
    <location>
        <begin position="700"/>
        <end position="819"/>
    </location>
</feature>
<evidence type="ECO:0000256" key="1">
    <source>
        <dbReference type="ARBA" id="ARBA00000085"/>
    </source>
</evidence>
<dbReference type="CDD" id="cd16922">
    <property type="entry name" value="HATPase_EvgS-ArcB-TorS-like"/>
    <property type="match status" value="1"/>
</dbReference>
<feature type="domain" description="Response regulatory" evidence="22">
    <location>
        <begin position="559"/>
        <end position="677"/>
    </location>
</feature>
<feature type="transmembrane region" description="Helical" evidence="20">
    <location>
        <begin position="87"/>
        <end position="106"/>
    </location>
</feature>
<dbReference type="GO" id="GO:0005886">
    <property type="term" value="C:plasma membrane"/>
    <property type="evidence" value="ECO:0007669"/>
    <property type="project" value="UniProtKB-SubCell"/>
</dbReference>
<comment type="subunit">
    <text evidence="15">At low DSF concentrations, interacts with RpfF.</text>
</comment>
<dbReference type="Gene3D" id="1.10.287.130">
    <property type="match status" value="1"/>
</dbReference>
<evidence type="ECO:0000256" key="7">
    <source>
        <dbReference type="ARBA" id="ARBA00022692"/>
    </source>
</evidence>
<feature type="domain" description="Histidine kinase" evidence="21">
    <location>
        <begin position="319"/>
        <end position="540"/>
    </location>
</feature>
<feature type="domain" description="HPt" evidence="23">
    <location>
        <begin position="849"/>
        <end position="944"/>
    </location>
</feature>
<dbReference type="Gene3D" id="3.40.50.2300">
    <property type="match status" value="2"/>
</dbReference>
<name>A0A4R7AZF9_9NEIS</name>
<dbReference type="PANTHER" id="PTHR45339:SF1">
    <property type="entry name" value="HYBRID SIGNAL TRANSDUCTION HISTIDINE KINASE J"/>
    <property type="match status" value="1"/>
</dbReference>
<sequence length="944" mass="102710">MKPMLAMPQERHPFISTVATTPGARRLALAVTLLSLAVFLALVPFAKLPLAKVWPFIPIYESALVVNDLITAVLLFGQFGILRLRGLLPLACGYLFTACMAVFHMLSFPGLFAPTGLLGAGSQSTVWLYMFWHSGFPLAVLAYAWLGTAQNTAIDNTRPIGRLMLAGIVATVAIAAGLATLATRGQTLLPTLLLITPYGVQYTSLLRPVVSFALISCLATLFLLGRRRDRSLLDLWLMVVLCVWLCDIALSTYFNAKRFDLGFYAGRIYGLLAASFVLIMLLLENGLLYARLNETAVALARAKQQADEATQAKSLFLANMSHEIRTPMNAIIGLSHLVLRTELTPMQRDYLSKIHHAGTSLLGIINDILDFSKVEAGKLELEAVDFRLDDVLDNVTMLVGQNATDKGLEFLIDSGRDVEQGLIGDPLRLAQVLTNLANNAIKFTEKGFVAITIRLREHDGSNVTLDFEVSDTGIGMTTEQMQRLFQSFTQADESMTRRYGGTGLGLTIAKRLVTMMGGDIQVASTPDKGTTLSFHARFGISGAGAMHRKPLPAEMQGLRALVVDDHDSARAILAEQLRGLGFDTEAVASGAEALHAIRQSTAARPYNLALIDWMMPELDGIETIRQIQALELAPHLIMVTAFGRDEVRTQAERLGVEAFLVKPVSQSSLLDAVLNVFGSPSGAAASPQTEAALPHFANARVLLVEDNEINRMIAVELLQSAGIAVTLAHNGQEALTRLQSGNTDDFNAVLMDVQMPVMDGIEATRHLRADTRFAHLPIIAMTAHALIDERDSCLSAGMNDHIAKPIDPTVLYRTLARWLPMLHEQEACPDLSIIAGLDHATGLKRVGGNRELYLKLLRVFCEDEADSARQVSQALATGDKDTAARIAHTVKGVAGSLGLSALQTSAQLLERQIKEHNEGKVPALEPFERQLDEVIDKLKRTLAT</sequence>
<organism evidence="24 25">
    <name type="scientific">Paludibacterium purpuratum</name>
    <dbReference type="NCBI Taxonomy" id="1144873"/>
    <lineage>
        <taxon>Bacteria</taxon>
        <taxon>Pseudomonadati</taxon>
        <taxon>Pseudomonadota</taxon>
        <taxon>Betaproteobacteria</taxon>
        <taxon>Neisseriales</taxon>
        <taxon>Chromobacteriaceae</taxon>
        <taxon>Paludibacterium</taxon>
    </lineage>
</organism>
<proteinExistence type="predicted"/>
<keyword evidence="4" id="KW-1003">Cell membrane</keyword>
<evidence type="ECO:0000256" key="15">
    <source>
        <dbReference type="ARBA" id="ARBA00064003"/>
    </source>
</evidence>
<feature type="transmembrane region" description="Helical" evidence="20">
    <location>
        <begin position="202"/>
        <end position="223"/>
    </location>
</feature>
<evidence type="ECO:0000256" key="9">
    <source>
        <dbReference type="ARBA" id="ARBA00022777"/>
    </source>
</evidence>
<evidence type="ECO:0000256" key="18">
    <source>
        <dbReference type="PROSITE-ProRule" id="PRU00110"/>
    </source>
</evidence>
<dbReference type="InterPro" id="IPR036641">
    <property type="entry name" value="HPT_dom_sf"/>
</dbReference>
<dbReference type="Gene3D" id="1.20.120.160">
    <property type="entry name" value="HPT domain"/>
    <property type="match status" value="1"/>
</dbReference>
<dbReference type="PANTHER" id="PTHR45339">
    <property type="entry name" value="HYBRID SIGNAL TRANSDUCTION HISTIDINE KINASE J"/>
    <property type="match status" value="1"/>
</dbReference>
<feature type="transmembrane region" description="Helical" evidence="20">
    <location>
        <begin position="235"/>
        <end position="255"/>
    </location>
</feature>
<dbReference type="PRINTS" id="PR00344">
    <property type="entry name" value="BCTRLSENSOR"/>
</dbReference>
<dbReference type="SMART" id="SM00448">
    <property type="entry name" value="REC"/>
    <property type="match status" value="2"/>
</dbReference>
<dbReference type="InterPro" id="IPR003661">
    <property type="entry name" value="HisK_dim/P_dom"/>
</dbReference>
<evidence type="ECO:0000259" key="21">
    <source>
        <dbReference type="PROSITE" id="PS50109"/>
    </source>
</evidence>
<comment type="function">
    <text evidence="14">Member of the two-component regulatory system BvgS/BvgA. Phosphorylates BvgA via a four-step phosphorelay in response to environmental signals.</text>
</comment>
<evidence type="ECO:0000256" key="5">
    <source>
        <dbReference type="ARBA" id="ARBA00022553"/>
    </source>
</evidence>
<dbReference type="GO" id="GO:0005524">
    <property type="term" value="F:ATP binding"/>
    <property type="evidence" value="ECO:0007669"/>
    <property type="project" value="UniProtKB-KW"/>
</dbReference>
<feature type="modified residue" description="4-aspartylphosphate" evidence="19">
    <location>
        <position position="752"/>
    </location>
</feature>
<dbReference type="SUPFAM" id="SSF55874">
    <property type="entry name" value="ATPase domain of HSP90 chaperone/DNA topoisomerase II/histidine kinase"/>
    <property type="match status" value="1"/>
</dbReference>
<protein>
    <recommendedName>
        <fullName evidence="16">Sensory/regulatory protein RpfC</fullName>
        <ecNumber evidence="3">2.7.13.3</ecNumber>
    </recommendedName>
    <alternativeName>
        <fullName evidence="17">Virulence sensor protein BvgS</fullName>
    </alternativeName>
</protein>
<dbReference type="CDD" id="cd00082">
    <property type="entry name" value="HisKA"/>
    <property type="match status" value="1"/>
</dbReference>
<dbReference type="InterPro" id="IPR005467">
    <property type="entry name" value="His_kinase_dom"/>
</dbReference>
<dbReference type="SUPFAM" id="SSF52172">
    <property type="entry name" value="CheY-like"/>
    <property type="match status" value="2"/>
</dbReference>
<accession>A0A4R7AZF9</accession>
<dbReference type="CDD" id="cd17546">
    <property type="entry name" value="REC_hyHK_CKI1_RcsC-like"/>
    <property type="match status" value="2"/>
</dbReference>
<feature type="transmembrane region" description="Helical" evidence="20">
    <location>
        <begin position="160"/>
        <end position="182"/>
    </location>
</feature>
<keyword evidence="8" id="KW-0547">Nucleotide-binding</keyword>
<keyword evidence="12" id="KW-0902">Two-component regulatory system</keyword>
<evidence type="ECO:0000313" key="24">
    <source>
        <dbReference type="EMBL" id="TDR72037.1"/>
    </source>
</evidence>
<dbReference type="Pfam" id="PF02518">
    <property type="entry name" value="HATPase_c"/>
    <property type="match status" value="1"/>
</dbReference>
<evidence type="ECO:0000256" key="6">
    <source>
        <dbReference type="ARBA" id="ARBA00022679"/>
    </source>
</evidence>
<dbReference type="GO" id="GO:0000155">
    <property type="term" value="F:phosphorelay sensor kinase activity"/>
    <property type="evidence" value="ECO:0007669"/>
    <property type="project" value="InterPro"/>
</dbReference>
<dbReference type="SUPFAM" id="SSF47226">
    <property type="entry name" value="Histidine-containing phosphotransfer domain, HPT domain"/>
    <property type="match status" value="1"/>
</dbReference>
<dbReference type="InterPro" id="IPR004358">
    <property type="entry name" value="Sig_transdc_His_kin-like_C"/>
</dbReference>
<dbReference type="InterPro" id="IPR033424">
    <property type="entry name" value="MASE4"/>
</dbReference>
<feature type="transmembrane region" description="Helical" evidence="20">
    <location>
        <begin position="56"/>
        <end position="75"/>
    </location>
</feature>
<keyword evidence="5 19" id="KW-0597">Phosphoprotein</keyword>
<dbReference type="InterPro" id="IPR036890">
    <property type="entry name" value="HATPase_C_sf"/>
</dbReference>
<evidence type="ECO:0000256" key="13">
    <source>
        <dbReference type="ARBA" id="ARBA00023136"/>
    </source>
</evidence>
<keyword evidence="9 24" id="KW-0418">Kinase</keyword>
<dbReference type="Pfam" id="PF01627">
    <property type="entry name" value="Hpt"/>
    <property type="match status" value="1"/>
</dbReference>
<dbReference type="InterPro" id="IPR003594">
    <property type="entry name" value="HATPase_dom"/>
</dbReference>
<evidence type="ECO:0000256" key="11">
    <source>
        <dbReference type="ARBA" id="ARBA00022989"/>
    </source>
</evidence>
<dbReference type="InterPro" id="IPR011006">
    <property type="entry name" value="CheY-like_superfamily"/>
</dbReference>
<dbReference type="Pfam" id="PF00512">
    <property type="entry name" value="HisKA"/>
    <property type="match status" value="1"/>
</dbReference>
<dbReference type="AlphaFoldDB" id="A0A4R7AZF9"/>
<dbReference type="InterPro" id="IPR008207">
    <property type="entry name" value="Sig_transdc_His_kin_Hpt_dom"/>
</dbReference>
<evidence type="ECO:0000256" key="2">
    <source>
        <dbReference type="ARBA" id="ARBA00004651"/>
    </source>
</evidence>
<evidence type="ECO:0000256" key="3">
    <source>
        <dbReference type="ARBA" id="ARBA00012438"/>
    </source>
</evidence>
<keyword evidence="13 20" id="KW-0472">Membrane</keyword>
<dbReference type="InterPro" id="IPR001789">
    <property type="entry name" value="Sig_transdc_resp-reg_receiver"/>
</dbReference>
<evidence type="ECO:0000256" key="20">
    <source>
        <dbReference type="SAM" id="Phobius"/>
    </source>
</evidence>
<keyword evidence="25" id="KW-1185">Reference proteome</keyword>
<evidence type="ECO:0000256" key="17">
    <source>
        <dbReference type="ARBA" id="ARBA00070152"/>
    </source>
</evidence>
<dbReference type="PROSITE" id="PS50894">
    <property type="entry name" value="HPT"/>
    <property type="match status" value="1"/>
</dbReference>
<dbReference type="SMART" id="SM00387">
    <property type="entry name" value="HATPase_c"/>
    <property type="match status" value="1"/>
</dbReference>
<gene>
    <name evidence="24" type="ORF">DFP86_11745</name>
</gene>
<dbReference type="EMBL" id="SNZP01000017">
    <property type="protein sequence ID" value="TDR72037.1"/>
    <property type="molecule type" value="Genomic_DNA"/>
</dbReference>
<evidence type="ECO:0000256" key="14">
    <source>
        <dbReference type="ARBA" id="ARBA00058004"/>
    </source>
</evidence>
<evidence type="ECO:0000256" key="10">
    <source>
        <dbReference type="ARBA" id="ARBA00022840"/>
    </source>
</evidence>
<dbReference type="FunFam" id="1.10.287.130:FF:000002">
    <property type="entry name" value="Two-component osmosensing histidine kinase"/>
    <property type="match status" value="1"/>
</dbReference>
<evidence type="ECO:0000256" key="8">
    <source>
        <dbReference type="ARBA" id="ARBA00022741"/>
    </source>
</evidence>
<keyword evidence="7 20" id="KW-0812">Transmembrane</keyword>
<dbReference type="PROSITE" id="PS50110">
    <property type="entry name" value="RESPONSE_REGULATORY"/>
    <property type="match status" value="2"/>
</dbReference>
<evidence type="ECO:0000256" key="19">
    <source>
        <dbReference type="PROSITE-ProRule" id="PRU00169"/>
    </source>
</evidence>
<dbReference type="CDD" id="cd00088">
    <property type="entry name" value="HPT"/>
    <property type="match status" value="1"/>
</dbReference>
<dbReference type="EC" id="2.7.13.3" evidence="3"/>
<dbReference type="Pfam" id="PF00072">
    <property type="entry name" value="Response_reg"/>
    <property type="match status" value="2"/>
</dbReference>
<dbReference type="PROSITE" id="PS50109">
    <property type="entry name" value="HIS_KIN"/>
    <property type="match status" value="1"/>
</dbReference>
<dbReference type="InterPro" id="IPR036097">
    <property type="entry name" value="HisK_dim/P_sf"/>
</dbReference>
<keyword evidence="11 20" id="KW-1133">Transmembrane helix</keyword>
<evidence type="ECO:0000313" key="25">
    <source>
        <dbReference type="Proteomes" id="UP000295611"/>
    </source>
</evidence>
<dbReference type="SMART" id="SM00073">
    <property type="entry name" value="HPT"/>
    <property type="match status" value="1"/>
</dbReference>
<comment type="subcellular location">
    <subcellularLocation>
        <location evidence="2">Cell membrane</location>
        <topology evidence="2">Multi-pass membrane protein</topology>
    </subcellularLocation>
</comment>
<keyword evidence="10" id="KW-0067">ATP-binding</keyword>
<comment type="caution">
    <text evidence="24">The sequence shown here is derived from an EMBL/GenBank/DDBJ whole genome shotgun (WGS) entry which is preliminary data.</text>
</comment>
<evidence type="ECO:0000256" key="12">
    <source>
        <dbReference type="ARBA" id="ARBA00023012"/>
    </source>
</evidence>
<feature type="modified residue" description="Phosphohistidine" evidence="18">
    <location>
        <position position="888"/>
    </location>
</feature>
<dbReference type="FunFam" id="3.30.565.10:FF:000010">
    <property type="entry name" value="Sensor histidine kinase RcsC"/>
    <property type="match status" value="1"/>
</dbReference>
<reference evidence="24 25" key="1">
    <citation type="submission" date="2019-03" db="EMBL/GenBank/DDBJ databases">
        <title>Genomic Encyclopedia of Type Strains, Phase III (KMG-III): the genomes of soil and plant-associated and newly described type strains.</title>
        <authorList>
            <person name="Whitman W."/>
        </authorList>
    </citation>
    <scope>NUCLEOTIDE SEQUENCE [LARGE SCALE GENOMIC DNA]</scope>
    <source>
        <strain evidence="24 25">CECT 8976</strain>
    </source>
</reference>
<dbReference type="OrthoDB" id="5290456at2"/>